<evidence type="ECO:0000256" key="1">
    <source>
        <dbReference type="SAM" id="MobiDB-lite"/>
    </source>
</evidence>
<dbReference type="EMBL" id="CAJNOH010005032">
    <property type="protein sequence ID" value="CAF1387520.1"/>
    <property type="molecule type" value="Genomic_DNA"/>
</dbReference>
<reference evidence="3" key="1">
    <citation type="submission" date="2021-02" db="EMBL/GenBank/DDBJ databases">
        <authorList>
            <person name="Nowell W R."/>
        </authorList>
    </citation>
    <scope>NUCLEOTIDE SEQUENCE</scope>
</reference>
<dbReference type="Proteomes" id="UP000663870">
    <property type="component" value="Unassembled WGS sequence"/>
</dbReference>
<dbReference type="Proteomes" id="UP000663854">
    <property type="component" value="Unassembled WGS sequence"/>
</dbReference>
<keyword evidence="4" id="KW-1185">Reference proteome</keyword>
<name>A0A816C4X6_9BILA</name>
<evidence type="ECO:0000313" key="3">
    <source>
        <dbReference type="EMBL" id="CAF1618794.1"/>
    </source>
</evidence>
<comment type="caution">
    <text evidence="3">The sequence shown here is derived from an EMBL/GenBank/DDBJ whole genome shotgun (WGS) entry which is preliminary data.</text>
</comment>
<dbReference type="EMBL" id="CAJNOL010006509">
    <property type="protein sequence ID" value="CAF1618794.1"/>
    <property type="molecule type" value="Genomic_DNA"/>
</dbReference>
<organism evidence="3 4">
    <name type="scientific">Rotaria sordida</name>
    <dbReference type="NCBI Taxonomy" id="392033"/>
    <lineage>
        <taxon>Eukaryota</taxon>
        <taxon>Metazoa</taxon>
        <taxon>Spiralia</taxon>
        <taxon>Gnathifera</taxon>
        <taxon>Rotifera</taxon>
        <taxon>Eurotatoria</taxon>
        <taxon>Bdelloidea</taxon>
        <taxon>Philodinida</taxon>
        <taxon>Philodinidae</taxon>
        <taxon>Rotaria</taxon>
    </lineage>
</organism>
<accession>A0A816C4X6</accession>
<dbReference type="AlphaFoldDB" id="A0A816C4X6"/>
<protein>
    <submittedName>
        <fullName evidence="3">Uncharacterized protein</fullName>
    </submittedName>
</protein>
<sequence length="178" mass="20199">MNQKGANKSFCNNVSSFNDDSYQEFNSQTDKNDYLINDLIQNKSLSMVPLHGNLNVITEESSFIDEINSNDENNSIQILYNLIKKPHWTNTNNLIQQELLHYASNHINENINISISSSPSNLHLNSTNGNQSDDEDEYDKEEGQQLIQRLIEEFLTGRCIPTNPLCCILIIATSCSDI</sequence>
<evidence type="ECO:0000313" key="4">
    <source>
        <dbReference type="Proteomes" id="UP000663870"/>
    </source>
</evidence>
<feature type="region of interest" description="Disordered" evidence="1">
    <location>
        <begin position="122"/>
        <end position="141"/>
    </location>
</feature>
<evidence type="ECO:0000313" key="2">
    <source>
        <dbReference type="EMBL" id="CAF1387520.1"/>
    </source>
</evidence>
<gene>
    <name evidence="3" type="ORF">JXQ802_LOCUS50333</name>
    <name evidence="2" type="ORF">PYM288_LOCUS34170</name>
</gene>
<proteinExistence type="predicted"/>